<feature type="domain" description="AAA+ ATPase" evidence="1">
    <location>
        <begin position="160"/>
        <end position="284"/>
    </location>
</feature>
<dbReference type="CDD" id="cd00009">
    <property type="entry name" value="AAA"/>
    <property type="match status" value="1"/>
</dbReference>
<dbReference type="InterPro" id="IPR027417">
    <property type="entry name" value="P-loop_NTPase"/>
</dbReference>
<organism evidence="2 3">
    <name type="scientific">Bacillus pumilus</name>
    <name type="common">Bacillus mesentericus</name>
    <dbReference type="NCBI Taxonomy" id="1408"/>
    <lineage>
        <taxon>Bacteria</taxon>
        <taxon>Bacillati</taxon>
        <taxon>Bacillota</taxon>
        <taxon>Bacilli</taxon>
        <taxon>Bacillales</taxon>
        <taxon>Bacillaceae</taxon>
        <taxon>Bacillus</taxon>
    </lineage>
</organism>
<dbReference type="Pfam" id="PF07319">
    <property type="entry name" value="DnaI_N"/>
    <property type="match status" value="1"/>
</dbReference>
<dbReference type="SMART" id="SM00382">
    <property type="entry name" value="AAA"/>
    <property type="match status" value="1"/>
</dbReference>
<dbReference type="PANTHER" id="PTHR30050">
    <property type="entry name" value="CHROMOSOMAL REPLICATION INITIATOR PROTEIN DNAA"/>
    <property type="match status" value="1"/>
</dbReference>
<dbReference type="AlphaFoldDB" id="A0AB34QVP8"/>
<protein>
    <recommendedName>
        <fullName evidence="1">AAA+ ATPase domain-containing protein</fullName>
    </recommendedName>
</protein>
<proteinExistence type="predicted"/>
<dbReference type="InterPro" id="IPR003593">
    <property type="entry name" value="AAA+_ATPase"/>
</dbReference>
<dbReference type="SUPFAM" id="SSF52540">
    <property type="entry name" value="P-loop containing nucleoside triphosphate hydrolases"/>
    <property type="match status" value="1"/>
</dbReference>
<sequence>MRMKPIGRSFEQLKGRVDFRVRYNQIKESVLSDENVKAFLQEHQEDIHEDMINRSLNRLFEYVQQSKGCSYCLDEENVNAILDGYHPKLVIKGQSIDIEYSPCPVKLRLDRQKKQQELMKSMYIPQNVLQATFADLNVVGRQEVIQKVGQFLQSYDETGKGKGLYLHGKFGVGKTYILAAIAQQLAEKEYPSLLVYVPEFVRELKNSLADHTLESKLNMVKSTPILMLDDIGAESMTSWVRDELLGTILQYRMAEQLPTFFSSNFAPSELKHHFTYSQRGEKEEVKAARLMERILYLAEAVLLEGENRRHL</sequence>
<reference evidence="2 3" key="1">
    <citation type="submission" date="2014-12" db="EMBL/GenBank/DDBJ databases">
        <title>Draft Genome Sequences of Five Spore-Forming Food Isolates of Bacillus pumilus.</title>
        <authorList>
            <person name="de Jong A."/>
            <person name="van Heel A.J."/>
            <person name="Montalban-Lopez M."/>
            <person name="Krawczyk A.O."/>
            <person name="Berendsen E.M."/>
            <person name="Wells-Bennik M."/>
            <person name="Kuipers O.P."/>
        </authorList>
    </citation>
    <scope>NUCLEOTIDE SEQUENCE [LARGE SCALE GENOMIC DNA]</scope>
    <source>
        <strain evidence="2 3">B4127</strain>
    </source>
</reference>
<dbReference type="Pfam" id="PF01695">
    <property type="entry name" value="IstB_IS21"/>
    <property type="match status" value="1"/>
</dbReference>
<dbReference type="GO" id="GO:0006260">
    <property type="term" value="P:DNA replication"/>
    <property type="evidence" value="ECO:0007669"/>
    <property type="project" value="TreeGrafter"/>
</dbReference>
<dbReference type="InterPro" id="IPR002611">
    <property type="entry name" value="IstB_ATP-bd"/>
</dbReference>
<dbReference type="PANTHER" id="PTHR30050:SF8">
    <property type="entry name" value="PRIMOSOMAL PROTEIN DNAI"/>
    <property type="match status" value="1"/>
</dbReference>
<dbReference type="NCBIfam" id="NF006505">
    <property type="entry name" value="PRK08939.1"/>
    <property type="match status" value="1"/>
</dbReference>
<dbReference type="Proteomes" id="UP000031978">
    <property type="component" value="Unassembled WGS sequence"/>
</dbReference>
<gene>
    <name evidence="2" type="ORF">B4127_2981</name>
</gene>
<dbReference type="EMBL" id="JXCL01000023">
    <property type="protein sequence ID" value="KIL18822.1"/>
    <property type="molecule type" value="Genomic_DNA"/>
</dbReference>
<name>A0AB34QVP8_BACPU</name>
<dbReference type="GO" id="GO:0005524">
    <property type="term" value="F:ATP binding"/>
    <property type="evidence" value="ECO:0007669"/>
    <property type="project" value="InterPro"/>
</dbReference>
<dbReference type="InterPro" id="IPR009928">
    <property type="entry name" value="DnaI_N"/>
</dbReference>
<evidence type="ECO:0000313" key="3">
    <source>
        <dbReference type="Proteomes" id="UP000031978"/>
    </source>
</evidence>
<evidence type="ECO:0000259" key="1">
    <source>
        <dbReference type="SMART" id="SM00382"/>
    </source>
</evidence>
<dbReference type="Gene3D" id="3.40.50.300">
    <property type="entry name" value="P-loop containing nucleotide triphosphate hydrolases"/>
    <property type="match status" value="1"/>
</dbReference>
<evidence type="ECO:0000313" key="2">
    <source>
        <dbReference type="EMBL" id="KIL18822.1"/>
    </source>
</evidence>
<comment type="caution">
    <text evidence="2">The sequence shown here is derived from an EMBL/GenBank/DDBJ whole genome shotgun (WGS) entry which is preliminary data.</text>
</comment>
<dbReference type="FunFam" id="3.40.50.300:FF:000880">
    <property type="entry name" value="Primosomal protein DnaI"/>
    <property type="match status" value="1"/>
</dbReference>
<accession>A0AB34QVP8</accession>